<organism evidence="3 4">
    <name type="scientific">Magnetospirillum fulvum MGU-K5</name>
    <dbReference type="NCBI Taxonomy" id="1316936"/>
    <lineage>
        <taxon>Bacteria</taxon>
        <taxon>Pseudomonadati</taxon>
        <taxon>Pseudomonadota</taxon>
        <taxon>Alphaproteobacteria</taxon>
        <taxon>Rhodospirillales</taxon>
        <taxon>Rhodospirillaceae</taxon>
        <taxon>Magnetospirillum</taxon>
    </lineage>
</organism>
<dbReference type="Pfam" id="PF01337">
    <property type="entry name" value="Barstar"/>
    <property type="match status" value="1"/>
</dbReference>
<dbReference type="InterPro" id="IPR035905">
    <property type="entry name" value="Barstar-like_sf"/>
</dbReference>
<name>S9TJ59_MAGFU</name>
<gene>
    <name evidence="3" type="ORF">K678_06812</name>
</gene>
<evidence type="ECO:0000313" key="3">
    <source>
        <dbReference type="EMBL" id="EPY02271.1"/>
    </source>
</evidence>
<evidence type="ECO:0000259" key="2">
    <source>
        <dbReference type="Pfam" id="PF01337"/>
    </source>
</evidence>
<dbReference type="AlphaFoldDB" id="S9TJ59"/>
<evidence type="ECO:0000256" key="1">
    <source>
        <dbReference type="ARBA" id="ARBA00006845"/>
    </source>
</evidence>
<dbReference type="STRING" id="1316936.K678_06812"/>
<dbReference type="eggNOG" id="ENOG50331ZM">
    <property type="taxonomic scope" value="Bacteria"/>
</dbReference>
<sequence length="121" mass="14433">MNRFIFEEPGAVHDCFLFRMRPEVLDKSDLFQCMYYGLWFPGYFGFNWDALDECLRDLSWIRERKVIICHDAMPRLSNHDMSIYISILDGAMLDHEKDGEKVISIILPKEMMNFKADRRSE</sequence>
<dbReference type="RefSeq" id="WP_021131714.1">
    <property type="nucleotide sequence ID" value="NZ_AQPH01000018.1"/>
</dbReference>
<dbReference type="Gene3D" id="3.30.370.10">
    <property type="entry name" value="Barstar-like"/>
    <property type="match status" value="1"/>
</dbReference>
<dbReference type="EMBL" id="AQPH01000018">
    <property type="protein sequence ID" value="EPY02271.1"/>
    <property type="molecule type" value="Genomic_DNA"/>
</dbReference>
<feature type="domain" description="Barstar (barnase inhibitor)" evidence="2">
    <location>
        <begin position="23"/>
        <end position="99"/>
    </location>
</feature>
<comment type="similarity">
    <text evidence="1">Belongs to the barstar family.</text>
</comment>
<proteinExistence type="inferred from homology"/>
<comment type="caution">
    <text evidence="3">The sequence shown here is derived from an EMBL/GenBank/DDBJ whole genome shotgun (WGS) entry which is preliminary data.</text>
</comment>
<dbReference type="SUPFAM" id="SSF52038">
    <property type="entry name" value="Barstar-related"/>
    <property type="match status" value="1"/>
</dbReference>
<accession>S9TJ59</accession>
<evidence type="ECO:0000313" key="4">
    <source>
        <dbReference type="Proteomes" id="UP000015350"/>
    </source>
</evidence>
<reference evidence="3 4" key="1">
    <citation type="submission" date="2013-04" db="EMBL/GenBank/DDBJ databases">
        <authorList>
            <person name="Kuznetsov B."/>
            <person name="Ivanovsky R."/>
        </authorList>
    </citation>
    <scope>NUCLEOTIDE SEQUENCE [LARGE SCALE GENOMIC DNA]</scope>
    <source>
        <strain evidence="3 4">MGU-K5</strain>
    </source>
</reference>
<protein>
    <recommendedName>
        <fullName evidence="2">Barstar (barnase inhibitor) domain-containing protein</fullName>
    </recommendedName>
</protein>
<dbReference type="InterPro" id="IPR000468">
    <property type="entry name" value="Barstar"/>
</dbReference>
<dbReference type="Proteomes" id="UP000015350">
    <property type="component" value="Unassembled WGS sequence"/>
</dbReference>